<keyword evidence="3" id="KW-1185">Reference proteome</keyword>
<gene>
    <name evidence="2" type="ORF">BN10_720030</name>
</gene>
<protein>
    <submittedName>
        <fullName evidence="2">Uncharacterized protein</fullName>
    </submittedName>
</protein>
<proteinExistence type="predicted"/>
<reference evidence="2 3" key="1">
    <citation type="journal article" date="2013" name="ISME J.">
        <title>A metabolic model for members of the genus Tetrasphaera involved in enhanced biological phosphorus removal.</title>
        <authorList>
            <person name="Kristiansen R."/>
            <person name="Nguyen H.T.T."/>
            <person name="Saunders A.M."/>
            <person name="Nielsen J.L."/>
            <person name="Wimmer R."/>
            <person name="Le V.Q."/>
            <person name="McIlroy S.J."/>
            <person name="Petrovski S."/>
            <person name="Seviour R.J."/>
            <person name="Calteau A."/>
            <person name="Nielsen K.L."/>
            <person name="Nielsen P.H."/>
        </authorList>
    </citation>
    <scope>NUCLEOTIDE SEQUENCE [LARGE SCALE GENOMIC DNA]</scope>
    <source>
        <strain evidence="2 3">Lp2</strain>
    </source>
</reference>
<evidence type="ECO:0000313" key="3">
    <source>
        <dbReference type="Proteomes" id="UP000013167"/>
    </source>
</evidence>
<comment type="caution">
    <text evidence="2">The sequence shown here is derived from an EMBL/GenBank/DDBJ whole genome shotgun (WGS) entry which is preliminary data.</text>
</comment>
<dbReference type="HOGENOM" id="CLU_3412960_0_0_11"/>
<dbReference type="AlphaFoldDB" id="N0E4U3"/>
<name>N0E4U3_9MICO</name>
<evidence type="ECO:0000313" key="2">
    <source>
        <dbReference type="EMBL" id="CCH70951.1"/>
    </source>
</evidence>
<dbReference type="Proteomes" id="UP000013167">
    <property type="component" value="Unassembled WGS sequence"/>
</dbReference>
<dbReference type="EMBL" id="CAIZ01000144">
    <property type="protein sequence ID" value="CCH70951.1"/>
    <property type="molecule type" value="Genomic_DNA"/>
</dbReference>
<sequence length="28" mass="3028">MSQEPDHTAHLVVYPSRRPGNPDGGPGR</sequence>
<accession>N0E4U3</accession>
<feature type="region of interest" description="Disordered" evidence="1">
    <location>
        <begin position="1"/>
        <end position="28"/>
    </location>
</feature>
<organism evidence="2 3">
    <name type="scientific">Phycicoccus elongatus Lp2</name>
    <dbReference type="NCBI Taxonomy" id="1193181"/>
    <lineage>
        <taxon>Bacteria</taxon>
        <taxon>Bacillati</taxon>
        <taxon>Actinomycetota</taxon>
        <taxon>Actinomycetes</taxon>
        <taxon>Micrococcales</taxon>
        <taxon>Intrasporangiaceae</taxon>
        <taxon>Phycicoccus</taxon>
    </lineage>
</organism>
<evidence type="ECO:0000256" key="1">
    <source>
        <dbReference type="SAM" id="MobiDB-lite"/>
    </source>
</evidence>